<gene>
    <name evidence="2" type="ORF">BDD18_2394</name>
</gene>
<organism evidence="2 3">
    <name type="scientific">Acidovorax temperans</name>
    <dbReference type="NCBI Taxonomy" id="80878"/>
    <lineage>
        <taxon>Bacteria</taxon>
        <taxon>Pseudomonadati</taxon>
        <taxon>Pseudomonadota</taxon>
        <taxon>Betaproteobacteria</taxon>
        <taxon>Burkholderiales</taxon>
        <taxon>Comamonadaceae</taxon>
        <taxon>Acidovorax</taxon>
    </lineage>
</organism>
<evidence type="ECO:0000313" key="3">
    <source>
        <dbReference type="Proteomes" id="UP000316993"/>
    </source>
</evidence>
<name>A0A543L8K4_9BURK</name>
<reference evidence="2 3" key="1">
    <citation type="submission" date="2019-06" db="EMBL/GenBank/DDBJ databases">
        <title>Genomic Encyclopedia of Archaeal and Bacterial Type Strains, Phase II (KMG-II): from individual species to whole genera.</title>
        <authorList>
            <person name="Goeker M."/>
        </authorList>
    </citation>
    <scope>NUCLEOTIDE SEQUENCE [LARGE SCALE GENOMIC DNA]</scope>
    <source>
        <strain evidence="2 3">DSM 7270</strain>
    </source>
</reference>
<feature type="signal peptide" evidence="1">
    <location>
        <begin position="1"/>
        <end position="26"/>
    </location>
</feature>
<dbReference type="AlphaFoldDB" id="A0A543L8K4"/>
<accession>A0A543L8K4</accession>
<evidence type="ECO:0000256" key="1">
    <source>
        <dbReference type="SAM" id="SignalP"/>
    </source>
</evidence>
<protein>
    <submittedName>
        <fullName evidence="2">Uncharacterized protein</fullName>
    </submittedName>
</protein>
<evidence type="ECO:0000313" key="2">
    <source>
        <dbReference type="EMBL" id="TQN03696.1"/>
    </source>
</evidence>
<comment type="caution">
    <text evidence="2">The sequence shown here is derived from an EMBL/GenBank/DDBJ whole genome shotgun (WGS) entry which is preliminary data.</text>
</comment>
<proteinExistence type="predicted"/>
<sequence length="245" mass="25748">MPFRVGASIPLVHVALLGVASTQSQSAQVVVSSQVESVLAAGTCRSFVQRHSCVDSQTTEGRSAIANLIDITHHASVQGVNRRASVVVVHADVVSSGVVGLSNEIAQTDSTEAAGQVHFALATEESAGRGTGVRFKTTFQLEASLQAATQVFRALEAETRGVVEQASRLDVAHFLAFHGGVHATIQGHAALSESSGAAQASQHSQCQTIRLLHEGSLFAFSPSGGVALQLHWGRQQKLSLQLHKF</sequence>
<dbReference type="Proteomes" id="UP000316993">
    <property type="component" value="Unassembled WGS sequence"/>
</dbReference>
<dbReference type="EMBL" id="VFPV01000002">
    <property type="protein sequence ID" value="TQN03696.1"/>
    <property type="molecule type" value="Genomic_DNA"/>
</dbReference>
<keyword evidence="1" id="KW-0732">Signal</keyword>
<feature type="chain" id="PRO_5021941707" evidence="1">
    <location>
        <begin position="27"/>
        <end position="245"/>
    </location>
</feature>